<dbReference type="InterPro" id="IPR003399">
    <property type="entry name" value="Mce/MlaD"/>
</dbReference>
<reference evidence="3 4" key="1">
    <citation type="submission" date="2014-11" db="EMBL/GenBank/DDBJ databases">
        <title>Tamlana sedimentorum sp. nov., isolated from shallow sand sediments of the Sea of Japan.</title>
        <authorList>
            <person name="Romanenko L.A."/>
        </authorList>
    </citation>
    <scope>NUCLEOTIDE SEQUENCE [LARGE SCALE GENOMIC DNA]</scope>
    <source>
        <strain evidence="3 4">JCM 19808</strain>
    </source>
</reference>
<dbReference type="OrthoDB" id="9769132at2"/>
<dbReference type="Proteomes" id="UP000032578">
    <property type="component" value="Unassembled WGS sequence"/>
</dbReference>
<evidence type="ECO:0000313" key="3">
    <source>
        <dbReference type="EMBL" id="KJD36242.1"/>
    </source>
</evidence>
<protein>
    <submittedName>
        <fullName evidence="3">Mammalian cell entry protein</fullName>
    </submittedName>
</protein>
<dbReference type="AlphaFoldDB" id="A0A0D7WEU7"/>
<dbReference type="EMBL" id="JTDW01000004">
    <property type="protein sequence ID" value="KJD36242.1"/>
    <property type="molecule type" value="Genomic_DNA"/>
</dbReference>
<dbReference type="STRING" id="1435349.PW52_06505"/>
<accession>A0A0D7WEU7</accession>
<dbReference type="PATRIC" id="fig|1435349.4.peg.2265"/>
<gene>
    <name evidence="3" type="ORF">PW52_06505</name>
</gene>
<proteinExistence type="predicted"/>
<dbReference type="PANTHER" id="PTHR33371">
    <property type="entry name" value="INTERMEMBRANE PHOSPHOLIPID TRANSPORT SYSTEM BINDING PROTEIN MLAD-RELATED"/>
    <property type="match status" value="1"/>
</dbReference>
<evidence type="ECO:0000313" key="4">
    <source>
        <dbReference type="Proteomes" id="UP000032578"/>
    </source>
</evidence>
<dbReference type="PANTHER" id="PTHR33371:SF4">
    <property type="entry name" value="INTERMEMBRANE PHOSPHOLIPID TRANSPORT SYSTEM BINDING PROTEIN MLAD"/>
    <property type="match status" value="1"/>
</dbReference>
<dbReference type="RefSeq" id="WP_044632108.1">
    <property type="nucleotide sequence ID" value="NZ_JTDW01000004.1"/>
</dbReference>
<dbReference type="Pfam" id="PF02470">
    <property type="entry name" value="MlaD"/>
    <property type="match status" value="1"/>
</dbReference>
<keyword evidence="1" id="KW-0472">Membrane</keyword>
<keyword evidence="4" id="KW-1185">Reference proteome</keyword>
<organism evidence="3 4">
    <name type="scientific">Neotamlana sedimentorum</name>
    <dbReference type="NCBI Taxonomy" id="1435349"/>
    <lineage>
        <taxon>Bacteria</taxon>
        <taxon>Pseudomonadati</taxon>
        <taxon>Bacteroidota</taxon>
        <taxon>Flavobacteriia</taxon>
        <taxon>Flavobacteriales</taxon>
        <taxon>Flavobacteriaceae</taxon>
        <taxon>Neotamlana</taxon>
    </lineage>
</organism>
<comment type="caution">
    <text evidence="3">The sequence shown here is derived from an EMBL/GenBank/DDBJ whole genome shotgun (WGS) entry which is preliminary data.</text>
</comment>
<feature type="domain" description="Mce/MlaD" evidence="2">
    <location>
        <begin position="37"/>
        <end position="109"/>
    </location>
</feature>
<keyword evidence="1" id="KW-0812">Transmembrane</keyword>
<evidence type="ECO:0000259" key="2">
    <source>
        <dbReference type="Pfam" id="PF02470"/>
    </source>
</evidence>
<keyword evidence="1" id="KW-1133">Transmembrane helix</keyword>
<feature type="transmembrane region" description="Helical" evidence="1">
    <location>
        <begin position="7"/>
        <end position="27"/>
    </location>
</feature>
<evidence type="ECO:0000256" key="1">
    <source>
        <dbReference type="SAM" id="Phobius"/>
    </source>
</evidence>
<name>A0A0D7WEU7_9FLAO</name>
<sequence>MKISKEIKTGILVVLGILLFIFGFKYLKGQNLLESNNTYYTEFNYNALTPSSVVTVKGNPVGKVTEIKYDYATGKTRVAFLVNEQLKFSKNSKIRMYETGLMGGNGLAIIISKDGELAKPGDVLESEVEVGLVSSLSKNFSGLSSDLDLTLKSADTLMSSLNRLVKDDSNQGLKATIYELNQTLKSFKGTSNSVNSLIGKNDASIEELLVNFKTMSADLSVVVSELKEANLGNIIATLNSTLTNLNGVLDKVNKGDGTLGKLVEDEALYNNLEGATKELEALLQDIKLHPKRYFRILSKKEIPYEEPQTN</sequence>
<dbReference type="InterPro" id="IPR052336">
    <property type="entry name" value="MlaD_Phospholipid_Transporter"/>
</dbReference>